<feature type="compositionally biased region" description="Pro residues" evidence="7">
    <location>
        <begin position="205"/>
        <end position="216"/>
    </location>
</feature>
<dbReference type="CDD" id="cd14291">
    <property type="entry name" value="UBA1_NUB1_like"/>
    <property type="match status" value="1"/>
</dbReference>
<dbReference type="PANTHER" id="PTHR45984">
    <property type="entry name" value="RNA (RNA) POLYMERASE II ASSOCIATED PROTEIN HOMOLOG"/>
    <property type="match status" value="1"/>
</dbReference>
<dbReference type="Proteomes" id="UP001476247">
    <property type="component" value="Unassembled WGS sequence"/>
</dbReference>
<evidence type="ECO:0000256" key="5">
    <source>
        <dbReference type="PROSITE-ProRule" id="PRU00339"/>
    </source>
</evidence>
<feature type="compositionally biased region" description="Polar residues" evidence="7">
    <location>
        <begin position="112"/>
        <end position="136"/>
    </location>
</feature>
<comment type="subcellular location">
    <subcellularLocation>
        <location evidence="1">Cytoplasm</location>
    </subcellularLocation>
</comment>
<feature type="compositionally biased region" description="Low complexity" evidence="7">
    <location>
        <begin position="342"/>
        <end position="354"/>
    </location>
</feature>
<evidence type="ECO:0000259" key="8">
    <source>
        <dbReference type="PROSITE" id="PS50030"/>
    </source>
</evidence>
<feature type="compositionally biased region" description="Polar residues" evidence="7">
    <location>
        <begin position="45"/>
        <end position="84"/>
    </location>
</feature>
<feature type="repeat" description="TPR" evidence="5">
    <location>
        <begin position="565"/>
        <end position="598"/>
    </location>
</feature>
<feature type="compositionally biased region" description="Low complexity" evidence="7">
    <location>
        <begin position="735"/>
        <end position="750"/>
    </location>
</feature>
<reference evidence="9 10" key="1">
    <citation type="submission" date="2024-04" db="EMBL/GenBank/DDBJ databases">
        <title>genome sequences of Mucor flavus KT1a and Helicostylum pulchrum KT1b strains isolation_sourced from the surface of a dry-aged beef.</title>
        <authorList>
            <person name="Toyotome T."/>
            <person name="Hosono M."/>
            <person name="Torimaru M."/>
            <person name="Fukuda K."/>
            <person name="Mikami N."/>
        </authorList>
    </citation>
    <scope>NUCLEOTIDE SEQUENCE [LARGE SCALE GENOMIC DNA]</scope>
    <source>
        <strain evidence="9 10">KT1b</strain>
    </source>
</reference>
<feature type="region of interest" description="Disordered" evidence="7">
    <location>
        <begin position="290"/>
        <end position="360"/>
    </location>
</feature>
<keyword evidence="3" id="KW-0677">Repeat</keyword>
<feature type="region of interest" description="Disordered" evidence="7">
    <location>
        <begin position="1"/>
        <end position="139"/>
    </location>
</feature>
<feature type="coiled-coil region" evidence="6">
    <location>
        <begin position="448"/>
        <end position="499"/>
    </location>
</feature>
<sequence>MDDLLDLNWSSPAPSNVKQPVPKPQKPRDAFSDLFNSPSKPVDTTKLSLMEQQRLQQNSSTSPWLTPTQSSPVHSNPISLSSRDGSPKLATISDTMQPSNTTSSFEDLLNPFGTNTKKPTTPDRNTPLHQLRAQTNSDSQWDLDLLDSTLKNTTNNKSNTPSHVLDPFDMDSLIQESRTTSVSPHIYEEEDGDDNPLGILAHPAPKAPSSPSPSPPTQEESNVTHQDISLEQDTTHGNIMLDDDQLDIMIAQLIDMGFSLQESKFSIEATGGTDLQAAVDLLVQNSETVQRHEPVAQRIPQQQQRTEISQNERARNALFSTDETSQRRKAATPEPRQRSIPQERQQSGTTQQQQPAETEIPFQTDKIVTQAQELGGFLFKNATSFLKTGREKVTKAVGDWQEQQRTQRLNQLQEEQSGGPVRPKWMTTDDHVDVSSATVEKFADDEDSDNEQQDMESERRKIQEMRRLQELKQREQAALAHKQRQQQNLRKEILIKEEEVYVSPSRRRGTPTSSGRSTPRSTETSSAQQQRSITPQPQATRSASPKENKRTRPVVNASSDIMSKVNQARNIGNEKFKLGQFGDAEEAYTRAIETLPSGHDHHVLLCNNRAMARLKTGNYKRCVEDCDTALALAKQSGDGSITSEGIVIRWRDQIIKALYRKAEAFENIEKYKDALSTYDELLKLEGTSNSKINQGISRCRQALNPVISSSVKKAPVSSSSPTNHQQDFMSMFDPSSTTSTHSTASNVTVSAEELNKSKAVTAMRVKAAEQEAEDTEKLEKTDDVNARLTAWKTGKEQNLRALLATLDTLLWPGAQWKGAQMSELINPKKCKITYMKAIGKVHPDKLPTDVTVEQKMLASGIFSSLNEAWDSFKAQNQM</sequence>
<gene>
    <name evidence="9" type="ORF">HPULCUR_011240</name>
</gene>
<dbReference type="Gene3D" id="1.25.40.10">
    <property type="entry name" value="Tetratricopeptide repeat domain"/>
    <property type="match status" value="1"/>
</dbReference>
<dbReference type="SUPFAM" id="SSF46565">
    <property type="entry name" value="Chaperone J-domain"/>
    <property type="match status" value="1"/>
</dbReference>
<dbReference type="InterPro" id="IPR015940">
    <property type="entry name" value="UBA"/>
</dbReference>
<evidence type="ECO:0000313" key="10">
    <source>
        <dbReference type="Proteomes" id="UP001476247"/>
    </source>
</evidence>
<dbReference type="PROSITE" id="PS50005">
    <property type="entry name" value="TPR"/>
    <property type="match status" value="1"/>
</dbReference>
<feature type="compositionally biased region" description="Polar residues" evidence="7">
    <location>
        <begin position="299"/>
        <end position="309"/>
    </location>
</feature>
<comment type="caution">
    <text evidence="9">The sequence shown here is derived from an EMBL/GenBank/DDBJ whole genome shotgun (WGS) entry which is preliminary data.</text>
</comment>
<keyword evidence="10" id="KW-1185">Reference proteome</keyword>
<evidence type="ECO:0000313" key="9">
    <source>
        <dbReference type="EMBL" id="GAA5805716.1"/>
    </source>
</evidence>
<dbReference type="Gene3D" id="1.10.287.110">
    <property type="entry name" value="DnaJ domain"/>
    <property type="match status" value="1"/>
</dbReference>
<dbReference type="InterPro" id="IPR036869">
    <property type="entry name" value="J_dom_sf"/>
</dbReference>
<dbReference type="PROSITE" id="PS50030">
    <property type="entry name" value="UBA"/>
    <property type="match status" value="1"/>
</dbReference>
<dbReference type="InterPro" id="IPR019734">
    <property type="entry name" value="TPR_rpt"/>
</dbReference>
<dbReference type="SMART" id="SM00028">
    <property type="entry name" value="TPR"/>
    <property type="match status" value="3"/>
</dbReference>
<keyword evidence="6" id="KW-0175">Coiled coil</keyword>
<feature type="domain" description="UBA" evidence="8">
    <location>
        <begin position="240"/>
        <end position="285"/>
    </location>
</feature>
<feature type="compositionally biased region" description="Low complexity" evidence="7">
    <location>
        <begin position="712"/>
        <end position="721"/>
    </location>
</feature>
<evidence type="ECO:0000256" key="3">
    <source>
        <dbReference type="ARBA" id="ARBA00022737"/>
    </source>
</evidence>
<evidence type="ECO:0000256" key="7">
    <source>
        <dbReference type="SAM" id="MobiDB-lite"/>
    </source>
</evidence>
<feature type="compositionally biased region" description="Polar residues" evidence="7">
    <location>
        <begin position="92"/>
        <end position="105"/>
    </location>
</feature>
<accession>A0ABP9YFM2</accession>
<feature type="compositionally biased region" description="Polar residues" evidence="7">
    <location>
        <begin position="527"/>
        <end position="543"/>
    </location>
</feature>
<feature type="region of interest" description="Disordered" evidence="7">
    <location>
        <begin position="500"/>
        <end position="558"/>
    </location>
</feature>
<organism evidence="9 10">
    <name type="scientific">Helicostylum pulchrum</name>
    <dbReference type="NCBI Taxonomy" id="562976"/>
    <lineage>
        <taxon>Eukaryota</taxon>
        <taxon>Fungi</taxon>
        <taxon>Fungi incertae sedis</taxon>
        <taxon>Mucoromycota</taxon>
        <taxon>Mucoromycotina</taxon>
        <taxon>Mucoromycetes</taxon>
        <taxon>Mucorales</taxon>
        <taxon>Mucorineae</taxon>
        <taxon>Mucoraceae</taxon>
        <taxon>Helicostylum</taxon>
    </lineage>
</organism>
<proteinExistence type="predicted"/>
<dbReference type="InterPro" id="IPR011990">
    <property type="entry name" value="TPR-like_helical_dom_sf"/>
</dbReference>
<feature type="region of interest" description="Disordered" evidence="7">
    <location>
        <begin position="712"/>
        <end position="750"/>
    </location>
</feature>
<protein>
    <recommendedName>
        <fullName evidence="8">UBA domain-containing protein</fullName>
    </recommendedName>
</protein>
<keyword evidence="2" id="KW-0963">Cytoplasm</keyword>
<dbReference type="InterPro" id="IPR009060">
    <property type="entry name" value="UBA-like_sf"/>
</dbReference>
<dbReference type="SUPFAM" id="SSF48452">
    <property type="entry name" value="TPR-like"/>
    <property type="match status" value="1"/>
</dbReference>
<name>A0ABP9YFM2_9FUNG</name>
<keyword evidence="4 5" id="KW-0802">TPR repeat</keyword>
<dbReference type="Gene3D" id="1.10.8.10">
    <property type="entry name" value="DNA helicase RuvA subunit, C-terminal domain"/>
    <property type="match status" value="1"/>
</dbReference>
<evidence type="ECO:0000256" key="2">
    <source>
        <dbReference type="ARBA" id="ARBA00022490"/>
    </source>
</evidence>
<dbReference type="EMBL" id="BAABUJ010000050">
    <property type="protein sequence ID" value="GAA5805716.1"/>
    <property type="molecule type" value="Genomic_DNA"/>
</dbReference>
<feature type="region of interest" description="Disordered" evidence="7">
    <location>
        <begin position="177"/>
        <end position="225"/>
    </location>
</feature>
<evidence type="ECO:0000256" key="4">
    <source>
        <dbReference type="ARBA" id="ARBA00022803"/>
    </source>
</evidence>
<dbReference type="PANTHER" id="PTHR45984:SF1">
    <property type="entry name" value="SPAG1 AXONEMAL DYNEIN ASSEMBLY FACTOR"/>
    <property type="match status" value="1"/>
</dbReference>
<evidence type="ECO:0000256" key="6">
    <source>
        <dbReference type="SAM" id="Coils"/>
    </source>
</evidence>
<dbReference type="InterPro" id="IPR051982">
    <property type="entry name" value="CiliaryAsmbly_MitoImport"/>
</dbReference>
<feature type="compositionally biased region" description="Low complexity" evidence="7">
    <location>
        <begin position="510"/>
        <end position="526"/>
    </location>
</feature>
<evidence type="ECO:0000256" key="1">
    <source>
        <dbReference type="ARBA" id="ARBA00004496"/>
    </source>
</evidence>
<dbReference type="SUPFAM" id="SSF46934">
    <property type="entry name" value="UBA-like"/>
    <property type="match status" value="1"/>
</dbReference>